<dbReference type="EMBL" id="DS113194">
    <property type="protein sequence ID" value="EAY20847.1"/>
    <property type="molecule type" value="Genomic_DNA"/>
</dbReference>
<dbReference type="VEuPathDB" id="TrichDB:TVAGG3_0565490"/>
<evidence type="ECO:0000313" key="1">
    <source>
        <dbReference type="EMBL" id="EAY20847.1"/>
    </source>
</evidence>
<gene>
    <name evidence="1" type="ORF">TVAG_436710</name>
</gene>
<evidence type="ECO:0000313" key="2">
    <source>
        <dbReference type="Proteomes" id="UP000001542"/>
    </source>
</evidence>
<keyword evidence="2" id="KW-1185">Reference proteome</keyword>
<dbReference type="InParanoid" id="A2DFB9"/>
<reference evidence="1" key="1">
    <citation type="submission" date="2006-10" db="EMBL/GenBank/DDBJ databases">
        <authorList>
            <person name="Amadeo P."/>
            <person name="Zhao Q."/>
            <person name="Wortman J."/>
            <person name="Fraser-Liggett C."/>
            <person name="Carlton J."/>
        </authorList>
    </citation>
    <scope>NUCLEOTIDE SEQUENCE</scope>
    <source>
        <strain evidence="1">G3</strain>
    </source>
</reference>
<proteinExistence type="predicted"/>
<dbReference type="KEGG" id="tva:5466392"/>
<dbReference type="AlphaFoldDB" id="A2DFB9"/>
<sequence>MEEEITLLDDYTYLPSCAVIEVFSGDVMSIFTKVLFSAYKLSKVNVSVGVNSLNIKNPLIGYIETVLQRKLIFIKSQIPPKYCWNNTIRYSSEVTPEEVDKSYFDEIRKRFVSFSLPLKEKIVTNVPKSRFSDFDIGLEIVSIDGMNFLDKIIPMIDAKYFVYFENDQDGFMMTYLPDDSITYVIHTYHSDSDSKTISFMKKSGRKIKFVEQNQLKETLENDFRNSSQ</sequence>
<name>A2DFB9_TRIV3</name>
<protein>
    <submittedName>
        <fullName evidence="1">Uncharacterized protein</fullName>
    </submittedName>
</protein>
<accession>A2DFB9</accession>
<dbReference type="RefSeq" id="XP_001581833.1">
    <property type="nucleotide sequence ID" value="XM_001581783.1"/>
</dbReference>
<reference evidence="1" key="2">
    <citation type="journal article" date="2007" name="Science">
        <title>Draft genome sequence of the sexually transmitted pathogen Trichomonas vaginalis.</title>
        <authorList>
            <person name="Carlton J.M."/>
            <person name="Hirt R.P."/>
            <person name="Silva J.C."/>
            <person name="Delcher A.L."/>
            <person name="Schatz M."/>
            <person name="Zhao Q."/>
            <person name="Wortman J.R."/>
            <person name="Bidwell S.L."/>
            <person name="Alsmark U.C.M."/>
            <person name="Besteiro S."/>
            <person name="Sicheritz-Ponten T."/>
            <person name="Noel C.J."/>
            <person name="Dacks J.B."/>
            <person name="Foster P.G."/>
            <person name="Simillion C."/>
            <person name="Van de Peer Y."/>
            <person name="Miranda-Saavedra D."/>
            <person name="Barton G.J."/>
            <person name="Westrop G.D."/>
            <person name="Mueller S."/>
            <person name="Dessi D."/>
            <person name="Fiori P.L."/>
            <person name="Ren Q."/>
            <person name="Paulsen I."/>
            <person name="Zhang H."/>
            <person name="Bastida-Corcuera F.D."/>
            <person name="Simoes-Barbosa A."/>
            <person name="Brown M.T."/>
            <person name="Hayes R.D."/>
            <person name="Mukherjee M."/>
            <person name="Okumura C.Y."/>
            <person name="Schneider R."/>
            <person name="Smith A.J."/>
            <person name="Vanacova S."/>
            <person name="Villalvazo M."/>
            <person name="Haas B.J."/>
            <person name="Pertea M."/>
            <person name="Feldblyum T.V."/>
            <person name="Utterback T.R."/>
            <person name="Shu C.L."/>
            <person name="Osoegawa K."/>
            <person name="de Jong P.J."/>
            <person name="Hrdy I."/>
            <person name="Horvathova L."/>
            <person name="Zubacova Z."/>
            <person name="Dolezal P."/>
            <person name="Malik S.B."/>
            <person name="Logsdon J.M. Jr."/>
            <person name="Henze K."/>
            <person name="Gupta A."/>
            <person name="Wang C.C."/>
            <person name="Dunne R.L."/>
            <person name="Upcroft J.A."/>
            <person name="Upcroft P."/>
            <person name="White O."/>
            <person name="Salzberg S.L."/>
            <person name="Tang P."/>
            <person name="Chiu C.-H."/>
            <person name="Lee Y.-S."/>
            <person name="Embley T.M."/>
            <person name="Coombs G.H."/>
            <person name="Mottram J.C."/>
            <person name="Tachezy J."/>
            <person name="Fraser-Liggett C.M."/>
            <person name="Johnson P.J."/>
        </authorList>
    </citation>
    <scope>NUCLEOTIDE SEQUENCE [LARGE SCALE GENOMIC DNA]</scope>
    <source>
        <strain evidence="1">G3</strain>
    </source>
</reference>
<dbReference type="VEuPathDB" id="TrichDB:TVAG_436710"/>
<organism evidence="1 2">
    <name type="scientific">Trichomonas vaginalis (strain ATCC PRA-98 / G3)</name>
    <dbReference type="NCBI Taxonomy" id="412133"/>
    <lineage>
        <taxon>Eukaryota</taxon>
        <taxon>Metamonada</taxon>
        <taxon>Parabasalia</taxon>
        <taxon>Trichomonadida</taxon>
        <taxon>Trichomonadidae</taxon>
        <taxon>Trichomonas</taxon>
    </lineage>
</organism>
<dbReference type="Proteomes" id="UP000001542">
    <property type="component" value="Unassembled WGS sequence"/>
</dbReference>